<evidence type="ECO:0000259" key="1">
    <source>
        <dbReference type="Pfam" id="PF02852"/>
    </source>
</evidence>
<dbReference type="Gene3D" id="3.50.50.60">
    <property type="entry name" value="FAD/NAD(P)-binding domain"/>
    <property type="match status" value="1"/>
</dbReference>
<feature type="non-terminal residue" evidence="2">
    <location>
        <position position="1"/>
    </location>
</feature>
<dbReference type="AlphaFoldDB" id="A0AAW9KMZ1"/>
<name>A0AAW9KMZ1_CLOPF</name>
<dbReference type="SUPFAM" id="SSF55424">
    <property type="entry name" value="FAD/NAD-linked reductases, dimerisation (C-terminal) domain"/>
    <property type="match status" value="1"/>
</dbReference>
<comment type="caution">
    <text evidence="2">The sequence shown here is derived from an EMBL/GenBank/DDBJ whole genome shotgun (WGS) entry which is preliminary data.</text>
</comment>
<evidence type="ECO:0000313" key="3">
    <source>
        <dbReference type="Proteomes" id="UP001288944"/>
    </source>
</evidence>
<dbReference type="InterPro" id="IPR036188">
    <property type="entry name" value="FAD/NAD-bd_sf"/>
</dbReference>
<dbReference type="EMBL" id="WNUR01001651">
    <property type="protein sequence ID" value="MDZ7543804.1"/>
    <property type="molecule type" value="Genomic_DNA"/>
</dbReference>
<sequence length="132" mass="14272">VADHIHRRQVRNSGYIGSSCIQVFDFNGASTGLTEGLIKATNMNTKYEVVRVIPQDKVGLMPGSEPLHFKLIFEVPTGRILGAQAIGRGAVDKRVDIIATLIKVGGTIEDLKDLELCYAPPFGTAKDVVNHA</sequence>
<evidence type="ECO:0000313" key="2">
    <source>
        <dbReference type="EMBL" id="MDZ7543804.1"/>
    </source>
</evidence>
<dbReference type="Proteomes" id="UP001288944">
    <property type="component" value="Unassembled WGS sequence"/>
</dbReference>
<feature type="domain" description="Pyridine nucleotide-disulphide oxidoreductase dimerisation" evidence="1">
    <location>
        <begin position="23"/>
        <end position="123"/>
    </location>
</feature>
<reference evidence="2" key="1">
    <citation type="submission" date="2019-11" db="EMBL/GenBank/DDBJ databases">
        <title>Characterization of Clostridium perfringens isolates from swine manure treated agricultural soils.</title>
        <authorList>
            <person name="Wushke S.T."/>
        </authorList>
    </citation>
    <scope>NUCLEOTIDE SEQUENCE</scope>
    <source>
        <strain evidence="2">X62</strain>
    </source>
</reference>
<dbReference type="Pfam" id="PF02852">
    <property type="entry name" value="Pyr_redox_dim"/>
    <property type="match status" value="1"/>
</dbReference>
<accession>A0AAW9KMZ1</accession>
<organism evidence="2 3">
    <name type="scientific">Clostridium perfringens</name>
    <dbReference type="NCBI Taxonomy" id="1502"/>
    <lineage>
        <taxon>Bacteria</taxon>
        <taxon>Bacillati</taxon>
        <taxon>Bacillota</taxon>
        <taxon>Clostridia</taxon>
        <taxon>Eubacteriales</taxon>
        <taxon>Clostridiaceae</taxon>
        <taxon>Clostridium</taxon>
    </lineage>
</organism>
<gene>
    <name evidence="2" type="ORF">GNF83_22095</name>
</gene>
<feature type="non-terminal residue" evidence="2">
    <location>
        <position position="132"/>
    </location>
</feature>
<protein>
    <submittedName>
        <fullName evidence="2">Pyridine nucleotide-disulfide oxidoreductase</fullName>
    </submittedName>
</protein>
<proteinExistence type="predicted"/>
<dbReference type="InterPro" id="IPR016156">
    <property type="entry name" value="FAD/NAD-linked_Rdtase_dimer_sf"/>
</dbReference>
<dbReference type="InterPro" id="IPR004099">
    <property type="entry name" value="Pyr_nucl-diS_OxRdtase_dimer"/>
</dbReference>